<reference evidence="3 4" key="1">
    <citation type="submission" date="2017-07" db="EMBL/GenBank/DDBJ databases">
        <title>Draft genome sequence of aerobic hyperthermophilic archaea, Pyrobaculum aerophilum YKB31 and YKB32.</title>
        <authorList>
            <person name="Mochizuki T."/>
            <person name="Berliner A.J."/>
            <person name="Yoshida-Takashima Y."/>
            <person name="Takaki Y."/>
            <person name="Nunoura T."/>
            <person name="Takai K."/>
        </authorList>
    </citation>
    <scope>NUCLEOTIDE SEQUENCE [LARGE SCALE GENOMIC DNA]</scope>
    <source>
        <strain evidence="1 4">YKB31</strain>
        <strain evidence="2 3">YKB32</strain>
    </source>
</reference>
<organism evidence="1 4">
    <name type="scientific">Pyrobaculum aerophilum</name>
    <dbReference type="NCBI Taxonomy" id="13773"/>
    <lineage>
        <taxon>Archaea</taxon>
        <taxon>Thermoproteota</taxon>
        <taxon>Thermoprotei</taxon>
        <taxon>Thermoproteales</taxon>
        <taxon>Thermoproteaceae</taxon>
        <taxon>Pyrobaculum</taxon>
    </lineage>
</organism>
<comment type="caution">
    <text evidence="1">The sequence shown here is derived from an EMBL/GenBank/DDBJ whole genome shotgun (WGS) entry which is preliminary data.</text>
</comment>
<sequence>MFETYGRELYHNPLYESLLPYLGWRGWKALLQAPMGVYVVNRLGERLARETFGRYILFDLYGEAFRDISTLADVPLTVGMPVAFKARDVFFFLPEKSYPDKIAKYVAEWTFQGLTEGIRRYYNSREGIQHRAAAHLMALAGKAVALYKAYEELMQRAKRAEGMERDVLTAVAHAVRARAAYEEIRMARQHLKYAERPAELSAERAERTREAAQRHYETLTAEASRKFLKTLLWTP</sequence>
<dbReference type="EMBL" id="NMUF01000012">
    <property type="protein sequence ID" value="RFA99035.1"/>
    <property type="molecule type" value="Genomic_DNA"/>
</dbReference>
<dbReference type="Proteomes" id="UP000256877">
    <property type="component" value="Unassembled WGS sequence"/>
</dbReference>
<dbReference type="Proteomes" id="UP000257123">
    <property type="component" value="Unassembled WGS sequence"/>
</dbReference>
<protein>
    <submittedName>
        <fullName evidence="1">Uncharacterized protein</fullName>
    </submittedName>
</protein>
<accession>A0A371QW51</accession>
<dbReference type="AlphaFoldDB" id="A0A371QW51"/>
<dbReference type="RefSeq" id="WP_116421661.1">
    <property type="nucleotide sequence ID" value="NZ_NMUE01000037.1"/>
</dbReference>
<evidence type="ECO:0000313" key="2">
    <source>
        <dbReference type="EMBL" id="RFA99035.1"/>
    </source>
</evidence>
<evidence type="ECO:0000313" key="3">
    <source>
        <dbReference type="Proteomes" id="UP000256877"/>
    </source>
</evidence>
<gene>
    <name evidence="1" type="ORF">CGL51_10255</name>
    <name evidence="2" type="ORF">CGL52_06005</name>
</gene>
<name>A0A371QW51_9CREN</name>
<dbReference type="EMBL" id="NMUE01000037">
    <property type="protein sequence ID" value="RFA94478.1"/>
    <property type="molecule type" value="Genomic_DNA"/>
</dbReference>
<evidence type="ECO:0000313" key="1">
    <source>
        <dbReference type="EMBL" id="RFA94478.1"/>
    </source>
</evidence>
<evidence type="ECO:0000313" key="4">
    <source>
        <dbReference type="Proteomes" id="UP000257123"/>
    </source>
</evidence>
<proteinExistence type="predicted"/>